<dbReference type="InterPro" id="IPR008920">
    <property type="entry name" value="TF_FadR/GntR_C"/>
</dbReference>
<name>A0A511DMF9_9PSEU</name>
<evidence type="ECO:0000256" key="1">
    <source>
        <dbReference type="ARBA" id="ARBA00023015"/>
    </source>
</evidence>
<dbReference type="PRINTS" id="PR00035">
    <property type="entry name" value="HTHGNTR"/>
</dbReference>
<accession>A0A511DMF9</accession>
<comment type="caution">
    <text evidence="6">The sequence shown here is derived from an EMBL/GenBank/DDBJ whole genome shotgun (WGS) entry which is preliminary data.</text>
</comment>
<dbReference type="CDD" id="cd07377">
    <property type="entry name" value="WHTH_GntR"/>
    <property type="match status" value="1"/>
</dbReference>
<dbReference type="PANTHER" id="PTHR43537">
    <property type="entry name" value="TRANSCRIPTIONAL REGULATOR, GNTR FAMILY"/>
    <property type="match status" value="1"/>
</dbReference>
<protein>
    <submittedName>
        <fullName evidence="6">GntR family transcriptional regulator</fullName>
    </submittedName>
</protein>
<keyword evidence="1" id="KW-0805">Transcription regulation</keyword>
<dbReference type="InterPro" id="IPR011711">
    <property type="entry name" value="GntR_C"/>
</dbReference>
<dbReference type="SUPFAM" id="SSF48008">
    <property type="entry name" value="GntR ligand-binding domain-like"/>
    <property type="match status" value="1"/>
</dbReference>
<sequence>MVGVAVGAAAKDPAPRRGGAKARALEHVKDRILTGGFRGGDLISEGEVAAALGMSRTPVREAFLRLEAEGLLRLYPQRGALVVPVSPEEVRAVMEARLVIEQFAARSVCRAPDPARASIVEALDVQLGRQRAAGDDLRGFLDADRAFHTVLVDAAGNPILADVYSSLRDRQLRMIGESAVRDPRRTATIVEEHTRIAVAVGDGDVDALLDAVRVHLSGTVMALGLAVDTPGLLTAD</sequence>
<gene>
    <name evidence="6" type="ORF">PSU4_49550</name>
</gene>
<feature type="region of interest" description="Disordered" evidence="4">
    <location>
        <begin position="1"/>
        <end position="20"/>
    </location>
</feature>
<evidence type="ECO:0000256" key="2">
    <source>
        <dbReference type="ARBA" id="ARBA00023125"/>
    </source>
</evidence>
<dbReference type="Gene3D" id="1.10.10.10">
    <property type="entry name" value="Winged helix-like DNA-binding domain superfamily/Winged helix DNA-binding domain"/>
    <property type="match status" value="1"/>
</dbReference>
<dbReference type="Pfam" id="PF00392">
    <property type="entry name" value="GntR"/>
    <property type="match status" value="1"/>
</dbReference>
<keyword evidence="7" id="KW-1185">Reference proteome</keyword>
<reference evidence="6 7" key="1">
    <citation type="submission" date="2019-07" db="EMBL/GenBank/DDBJ databases">
        <title>Whole genome shotgun sequence of Pseudonocardia sulfidoxydans NBRC 16205.</title>
        <authorList>
            <person name="Hosoyama A."/>
            <person name="Uohara A."/>
            <person name="Ohji S."/>
            <person name="Ichikawa N."/>
        </authorList>
    </citation>
    <scope>NUCLEOTIDE SEQUENCE [LARGE SCALE GENOMIC DNA]</scope>
    <source>
        <strain evidence="6 7">NBRC 16205</strain>
    </source>
</reference>
<keyword evidence="3" id="KW-0804">Transcription</keyword>
<dbReference type="InterPro" id="IPR036390">
    <property type="entry name" value="WH_DNA-bd_sf"/>
</dbReference>
<proteinExistence type="predicted"/>
<dbReference type="SMART" id="SM00895">
    <property type="entry name" value="FCD"/>
    <property type="match status" value="1"/>
</dbReference>
<organism evidence="6 7">
    <name type="scientific">Pseudonocardia sulfidoxydans NBRC 16205</name>
    <dbReference type="NCBI Taxonomy" id="1223511"/>
    <lineage>
        <taxon>Bacteria</taxon>
        <taxon>Bacillati</taxon>
        <taxon>Actinomycetota</taxon>
        <taxon>Actinomycetes</taxon>
        <taxon>Pseudonocardiales</taxon>
        <taxon>Pseudonocardiaceae</taxon>
        <taxon>Pseudonocardia</taxon>
    </lineage>
</organism>
<evidence type="ECO:0000259" key="5">
    <source>
        <dbReference type="PROSITE" id="PS50949"/>
    </source>
</evidence>
<evidence type="ECO:0000256" key="3">
    <source>
        <dbReference type="ARBA" id="ARBA00023163"/>
    </source>
</evidence>
<dbReference type="SMART" id="SM00345">
    <property type="entry name" value="HTH_GNTR"/>
    <property type="match status" value="1"/>
</dbReference>
<dbReference type="Proteomes" id="UP000321685">
    <property type="component" value="Unassembled WGS sequence"/>
</dbReference>
<evidence type="ECO:0000313" key="7">
    <source>
        <dbReference type="Proteomes" id="UP000321685"/>
    </source>
</evidence>
<dbReference type="EMBL" id="BJVJ01000071">
    <property type="protein sequence ID" value="GEL26001.1"/>
    <property type="molecule type" value="Genomic_DNA"/>
</dbReference>
<dbReference type="Pfam" id="PF07729">
    <property type="entry name" value="FCD"/>
    <property type="match status" value="1"/>
</dbReference>
<dbReference type="Gene3D" id="1.20.120.530">
    <property type="entry name" value="GntR ligand-binding domain-like"/>
    <property type="match status" value="1"/>
</dbReference>
<dbReference type="AlphaFoldDB" id="A0A511DMF9"/>
<dbReference type="GO" id="GO:0003700">
    <property type="term" value="F:DNA-binding transcription factor activity"/>
    <property type="evidence" value="ECO:0007669"/>
    <property type="project" value="InterPro"/>
</dbReference>
<feature type="domain" description="HTH gntR-type" evidence="5">
    <location>
        <begin position="18"/>
        <end position="85"/>
    </location>
</feature>
<dbReference type="PROSITE" id="PS50949">
    <property type="entry name" value="HTH_GNTR"/>
    <property type="match status" value="1"/>
</dbReference>
<keyword evidence="2" id="KW-0238">DNA-binding</keyword>
<dbReference type="GO" id="GO:0003677">
    <property type="term" value="F:DNA binding"/>
    <property type="evidence" value="ECO:0007669"/>
    <property type="project" value="UniProtKB-KW"/>
</dbReference>
<evidence type="ECO:0000256" key="4">
    <source>
        <dbReference type="SAM" id="MobiDB-lite"/>
    </source>
</evidence>
<dbReference type="InterPro" id="IPR000524">
    <property type="entry name" value="Tscrpt_reg_HTH_GntR"/>
</dbReference>
<dbReference type="PANTHER" id="PTHR43537:SF24">
    <property type="entry name" value="GLUCONATE OPERON TRANSCRIPTIONAL REPRESSOR"/>
    <property type="match status" value="1"/>
</dbReference>
<dbReference type="SUPFAM" id="SSF46785">
    <property type="entry name" value="Winged helix' DNA-binding domain"/>
    <property type="match status" value="1"/>
</dbReference>
<evidence type="ECO:0000313" key="6">
    <source>
        <dbReference type="EMBL" id="GEL26001.1"/>
    </source>
</evidence>
<dbReference type="InterPro" id="IPR036388">
    <property type="entry name" value="WH-like_DNA-bd_sf"/>
</dbReference>